<evidence type="ECO:0000256" key="1">
    <source>
        <dbReference type="SAM" id="MobiDB-lite"/>
    </source>
</evidence>
<dbReference type="Proteomes" id="UP000315471">
    <property type="component" value="Unassembled WGS sequence"/>
</dbReference>
<sequence>MARNKKPRLRRRGSSQRARTPRRDVYVESDLQFPAADAGTEGELTEDEAYEVALTMHPDLFEMQQQSVLPEEFTDSGGNVWSPEMHLQMHALIERQLSMNEPAGIRDRAAELEQRDELHPHEIRHVFAAAMATMIWEMTQEEIAFDDQRYFELIKEHYEEFLATLL</sequence>
<accession>A0A5C6DEK9</accession>
<dbReference type="InterPro" id="IPR014993">
    <property type="entry name" value="DUF1841"/>
</dbReference>
<gene>
    <name evidence="2" type="ORF">Q31b_56420</name>
</gene>
<proteinExistence type="predicted"/>
<protein>
    <recommendedName>
        <fullName evidence="4">DUF1841 family protein</fullName>
    </recommendedName>
</protein>
<organism evidence="2 3">
    <name type="scientific">Novipirellula aureliae</name>
    <dbReference type="NCBI Taxonomy" id="2527966"/>
    <lineage>
        <taxon>Bacteria</taxon>
        <taxon>Pseudomonadati</taxon>
        <taxon>Planctomycetota</taxon>
        <taxon>Planctomycetia</taxon>
        <taxon>Pirellulales</taxon>
        <taxon>Pirellulaceae</taxon>
        <taxon>Novipirellula</taxon>
    </lineage>
</organism>
<evidence type="ECO:0000313" key="2">
    <source>
        <dbReference type="EMBL" id="TWU34171.1"/>
    </source>
</evidence>
<dbReference type="RefSeq" id="WP_146602702.1">
    <property type="nucleotide sequence ID" value="NZ_SJPY01000012.1"/>
</dbReference>
<feature type="compositionally biased region" description="Basic residues" evidence="1">
    <location>
        <begin position="1"/>
        <end position="14"/>
    </location>
</feature>
<name>A0A5C6DEK9_9BACT</name>
<keyword evidence="3" id="KW-1185">Reference proteome</keyword>
<reference evidence="2 3" key="1">
    <citation type="submission" date="2019-02" db="EMBL/GenBank/DDBJ databases">
        <title>Deep-cultivation of Planctomycetes and their phenomic and genomic characterization uncovers novel biology.</title>
        <authorList>
            <person name="Wiegand S."/>
            <person name="Jogler M."/>
            <person name="Boedeker C."/>
            <person name="Pinto D."/>
            <person name="Vollmers J."/>
            <person name="Rivas-Marin E."/>
            <person name="Kohn T."/>
            <person name="Peeters S.H."/>
            <person name="Heuer A."/>
            <person name="Rast P."/>
            <person name="Oberbeckmann S."/>
            <person name="Bunk B."/>
            <person name="Jeske O."/>
            <person name="Meyerdierks A."/>
            <person name="Storesund J.E."/>
            <person name="Kallscheuer N."/>
            <person name="Luecker S."/>
            <person name="Lage O.M."/>
            <person name="Pohl T."/>
            <person name="Merkel B.J."/>
            <person name="Hornburger P."/>
            <person name="Mueller R.-W."/>
            <person name="Bruemmer F."/>
            <person name="Labrenz M."/>
            <person name="Spormann A.M."/>
            <person name="Op Den Camp H."/>
            <person name="Overmann J."/>
            <person name="Amann R."/>
            <person name="Jetten M.S.M."/>
            <person name="Mascher T."/>
            <person name="Medema M.H."/>
            <person name="Devos D.P."/>
            <person name="Kaster A.-K."/>
            <person name="Ovreas L."/>
            <person name="Rohde M."/>
            <person name="Galperin M.Y."/>
            <person name="Jogler C."/>
        </authorList>
    </citation>
    <scope>NUCLEOTIDE SEQUENCE [LARGE SCALE GENOMIC DNA]</scope>
    <source>
        <strain evidence="2 3">Q31b</strain>
    </source>
</reference>
<evidence type="ECO:0000313" key="3">
    <source>
        <dbReference type="Proteomes" id="UP000315471"/>
    </source>
</evidence>
<dbReference type="AlphaFoldDB" id="A0A5C6DEK9"/>
<dbReference type="OrthoDB" id="9789432at2"/>
<comment type="caution">
    <text evidence="2">The sequence shown here is derived from an EMBL/GenBank/DDBJ whole genome shotgun (WGS) entry which is preliminary data.</text>
</comment>
<dbReference type="Pfam" id="PF08897">
    <property type="entry name" value="DUF1841"/>
    <property type="match status" value="1"/>
</dbReference>
<evidence type="ECO:0008006" key="4">
    <source>
        <dbReference type="Google" id="ProtNLM"/>
    </source>
</evidence>
<dbReference type="EMBL" id="SJPY01000012">
    <property type="protein sequence ID" value="TWU34171.1"/>
    <property type="molecule type" value="Genomic_DNA"/>
</dbReference>
<feature type="region of interest" description="Disordered" evidence="1">
    <location>
        <begin position="1"/>
        <end position="22"/>
    </location>
</feature>